<evidence type="ECO:0000256" key="1">
    <source>
        <dbReference type="SAM" id="Phobius"/>
    </source>
</evidence>
<dbReference type="AlphaFoldDB" id="A0A255Z651"/>
<comment type="caution">
    <text evidence="2">The sequence shown here is derived from an EMBL/GenBank/DDBJ whole genome shotgun (WGS) entry which is preliminary data.</text>
</comment>
<dbReference type="OrthoDB" id="1689651at2"/>
<feature type="transmembrane region" description="Helical" evidence="1">
    <location>
        <begin position="294"/>
        <end position="314"/>
    </location>
</feature>
<feature type="transmembrane region" description="Helical" evidence="1">
    <location>
        <begin position="92"/>
        <end position="113"/>
    </location>
</feature>
<dbReference type="Proteomes" id="UP000216998">
    <property type="component" value="Unassembled WGS sequence"/>
</dbReference>
<organism evidence="2 3">
    <name type="scientific">Niveispirillum lacus</name>
    <dbReference type="NCBI Taxonomy" id="1981099"/>
    <lineage>
        <taxon>Bacteria</taxon>
        <taxon>Pseudomonadati</taxon>
        <taxon>Pseudomonadota</taxon>
        <taxon>Alphaproteobacteria</taxon>
        <taxon>Rhodospirillales</taxon>
        <taxon>Azospirillaceae</taxon>
        <taxon>Niveispirillum</taxon>
    </lineage>
</organism>
<dbReference type="InterPro" id="IPR009323">
    <property type="entry name" value="DUF979"/>
</dbReference>
<feature type="transmembrane region" description="Helical" evidence="1">
    <location>
        <begin position="6"/>
        <end position="23"/>
    </location>
</feature>
<protein>
    <recommendedName>
        <fullName evidence="4">Permease</fullName>
    </recommendedName>
</protein>
<feature type="transmembrane region" description="Helical" evidence="1">
    <location>
        <begin position="165"/>
        <end position="183"/>
    </location>
</feature>
<sequence length="315" mass="32646">MITVDHAYLLLGVMFLGFSLLTLRDPAHPKRLLGGLFWGLLAVSMLFGGLLGGLGNGLLVLALVTIVAVGGPGASRLPALSSAEAAAPGYKLAVLAVAVPLLTVVGTLAAQHTEMGKLLISTRQTTLIVLGLGCLLTLVGCMLWLRPPALAPVREGRRLMEGIGWAALMPQMLAALGAVFLASNVGNVVGDLVSSAFALDTRFIAVTVYCLGMALFTIIMGNAFAAFPVMTAAIALPILIHQFGGDPAIVCAIGMLAGFCGTLMTPMAANFNVVPANLLGLPDRDRAFNGVIRAQAPSALVILIANILLMYFLAF</sequence>
<feature type="transmembrane region" description="Helical" evidence="1">
    <location>
        <begin position="203"/>
        <end position="236"/>
    </location>
</feature>
<proteinExistence type="predicted"/>
<keyword evidence="1" id="KW-0812">Transmembrane</keyword>
<feature type="transmembrane region" description="Helical" evidence="1">
    <location>
        <begin position="125"/>
        <end position="145"/>
    </location>
</feature>
<gene>
    <name evidence="2" type="ORF">CHU95_02725</name>
</gene>
<reference evidence="2 3" key="1">
    <citation type="submission" date="2017-07" db="EMBL/GenBank/DDBJ databases">
        <title>Niveispirillum cyanobacteriorum sp. nov., isolated from cyanobacterial aggregates in a eutrophic lake.</title>
        <authorList>
            <person name="Cai H."/>
        </authorList>
    </citation>
    <scope>NUCLEOTIDE SEQUENCE [LARGE SCALE GENOMIC DNA]</scope>
    <source>
        <strain evidence="3">TH1-14</strain>
    </source>
</reference>
<accession>A0A255Z651</accession>
<name>A0A255Z651_9PROT</name>
<dbReference type="RefSeq" id="WP_094453496.1">
    <property type="nucleotide sequence ID" value="NZ_NOXU01000019.1"/>
</dbReference>
<keyword evidence="3" id="KW-1185">Reference proteome</keyword>
<evidence type="ECO:0008006" key="4">
    <source>
        <dbReference type="Google" id="ProtNLM"/>
    </source>
</evidence>
<keyword evidence="1" id="KW-0472">Membrane</keyword>
<feature type="transmembrane region" description="Helical" evidence="1">
    <location>
        <begin position="58"/>
        <end position="80"/>
    </location>
</feature>
<evidence type="ECO:0000313" key="2">
    <source>
        <dbReference type="EMBL" id="OYQ36919.1"/>
    </source>
</evidence>
<feature type="transmembrane region" description="Helical" evidence="1">
    <location>
        <begin position="35"/>
        <end position="52"/>
    </location>
</feature>
<evidence type="ECO:0000313" key="3">
    <source>
        <dbReference type="Proteomes" id="UP000216998"/>
    </source>
</evidence>
<keyword evidence="1" id="KW-1133">Transmembrane helix</keyword>
<dbReference type="EMBL" id="NOXU01000019">
    <property type="protein sequence ID" value="OYQ36919.1"/>
    <property type="molecule type" value="Genomic_DNA"/>
</dbReference>
<feature type="transmembrane region" description="Helical" evidence="1">
    <location>
        <begin position="248"/>
        <end position="274"/>
    </location>
</feature>
<dbReference type="Pfam" id="PF06166">
    <property type="entry name" value="DUF979"/>
    <property type="match status" value="1"/>
</dbReference>